<sequence>MGPLRYIVSSTSTTSDESKGLLITIDDYSPCITTHFLKYIDTFVGLQYIQPKRDGKREKIAGHDLELEFTYNFWEIMNENRYKFDPTIYLSTKRKGAAEGRLMEEHGAVYNVEFFRGDFSSNLVIMAVVLNELFGQFWDGCSDVDEFGEIPKHVIKSYLNFSVQKL</sequence>
<evidence type="ECO:0000313" key="2">
    <source>
        <dbReference type="Proteomes" id="UP000499080"/>
    </source>
</evidence>
<protein>
    <submittedName>
        <fullName evidence="1">Uncharacterized protein</fullName>
    </submittedName>
</protein>
<dbReference type="Proteomes" id="UP000499080">
    <property type="component" value="Unassembled WGS sequence"/>
</dbReference>
<evidence type="ECO:0000313" key="1">
    <source>
        <dbReference type="EMBL" id="GBO11415.1"/>
    </source>
</evidence>
<reference evidence="1 2" key="1">
    <citation type="journal article" date="2019" name="Sci. Rep.">
        <title>Orb-weaving spider Araneus ventricosus genome elucidates the spidroin gene catalogue.</title>
        <authorList>
            <person name="Kono N."/>
            <person name="Nakamura H."/>
            <person name="Ohtoshi R."/>
            <person name="Moran D.A.P."/>
            <person name="Shinohara A."/>
            <person name="Yoshida Y."/>
            <person name="Fujiwara M."/>
            <person name="Mori M."/>
            <person name="Tomita M."/>
            <person name="Arakawa K."/>
        </authorList>
    </citation>
    <scope>NUCLEOTIDE SEQUENCE [LARGE SCALE GENOMIC DNA]</scope>
</reference>
<comment type="caution">
    <text evidence="1">The sequence shown here is derived from an EMBL/GenBank/DDBJ whole genome shotgun (WGS) entry which is preliminary data.</text>
</comment>
<gene>
    <name evidence="1" type="ORF">AVEN_126930_1</name>
</gene>
<dbReference type="EMBL" id="BGPR01036280">
    <property type="protein sequence ID" value="GBO11415.1"/>
    <property type="molecule type" value="Genomic_DNA"/>
</dbReference>
<organism evidence="1 2">
    <name type="scientific">Araneus ventricosus</name>
    <name type="common">Orbweaver spider</name>
    <name type="synonym">Epeira ventricosa</name>
    <dbReference type="NCBI Taxonomy" id="182803"/>
    <lineage>
        <taxon>Eukaryota</taxon>
        <taxon>Metazoa</taxon>
        <taxon>Ecdysozoa</taxon>
        <taxon>Arthropoda</taxon>
        <taxon>Chelicerata</taxon>
        <taxon>Arachnida</taxon>
        <taxon>Araneae</taxon>
        <taxon>Araneomorphae</taxon>
        <taxon>Entelegynae</taxon>
        <taxon>Araneoidea</taxon>
        <taxon>Araneidae</taxon>
        <taxon>Araneus</taxon>
    </lineage>
</organism>
<dbReference type="AlphaFoldDB" id="A0A4Y2UEF0"/>
<accession>A0A4Y2UEF0</accession>
<keyword evidence="2" id="KW-1185">Reference proteome</keyword>
<proteinExistence type="predicted"/>
<name>A0A4Y2UEF0_ARAVE</name>